<dbReference type="CDD" id="cd04301">
    <property type="entry name" value="NAT_SF"/>
    <property type="match status" value="1"/>
</dbReference>
<dbReference type="Gene3D" id="3.30.470.20">
    <property type="entry name" value="ATP-grasp fold, B domain"/>
    <property type="match status" value="1"/>
</dbReference>
<dbReference type="SUPFAM" id="SSF55729">
    <property type="entry name" value="Acyl-CoA N-acyltransferases (Nat)"/>
    <property type="match status" value="1"/>
</dbReference>
<reference evidence="2 3" key="1">
    <citation type="submission" date="2020-02" db="EMBL/GenBank/DDBJ databases">
        <title>Acidophilic actinobacteria isolated from forest soil.</title>
        <authorList>
            <person name="Golinska P."/>
        </authorList>
    </citation>
    <scope>NUCLEOTIDE SEQUENCE [LARGE SCALE GENOMIC DNA]</scope>
    <source>
        <strain evidence="2 3">NL8</strain>
    </source>
</reference>
<dbReference type="InterPro" id="IPR013815">
    <property type="entry name" value="ATP_grasp_subdomain_1"/>
</dbReference>
<evidence type="ECO:0000313" key="3">
    <source>
        <dbReference type="Proteomes" id="UP000730482"/>
    </source>
</evidence>
<dbReference type="Proteomes" id="UP000730482">
    <property type="component" value="Unassembled WGS sequence"/>
</dbReference>
<dbReference type="Pfam" id="PF00583">
    <property type="entry name" value="Acetyltransf_1"/>
    <property type="match status" value="1"/>
</dbReference>
<dbReference type="EC" id="2.3.1.-" evidence="2"/>
<dbReference type="PANTHER" id="PTHR42793">
    <property type="entry name" value="COA BINDING DOMAIN CONTAINING PROTEIN"/>
    <property type="match status" value="1"/>
</dbReference>
<dbReference type="Gene3D" id="3.40.50.261">
    <property type="entry name" value="Succinyl-CoA synthetase domains"/>
    <property type="match status" value="2"/>
</dbReference>
<dbReference type="SUPFAM" id="SSF56059">
    <property type="entry name" value="Glutathione synthetase ATP-binding domain-like"/>
    <property type="match status" value="1"/>
</dbReference>
<dbReference type="InterPro" id="IPR016181">
    <property type="entry name" value="Acyl_CoA_acyltransferase"/>
</dbReference>
<comment type="caution">
    <text evidence="2">The sequence shown here is derived from an EMBL/GenBank/DDBJ whole genome shotgun (WGS) entry which is preliminary data.</text>
</comment>
<dbReference type="EMBL" id="JAAFYZ010000052">
    <property type="protein sequence ID" value="MBS2548590.1"/>
    <property type="molecule type" value="Genomic_DNA"/>
</dbReference>
<dbReference type="InterPro" id="IPR003781">
    <property type="entry name" value="CoA-bd"/>
</dbReference>
<dbReference type="Gene3D" id="3.30.1490.20">
    <property type="entry name" value="ATP-grasp fold, A domain"/>
    <property type="match status" value="1"/>
</dbReference>
<accession>A0ABS5KRG8</accession>
<dbReference type="SUPFAM" id="SSF52210">
    <property type="entry name" value="Succinyl-CoA synthetase domains"/>
    <property type="match status" value="2"/>
</dbReference>
<dbReference type="RefSeq" id="WP_212010171.1">
    <property type="nucleotide sequence ID" value="NZ_JAAFYZ010000052.1"/>
</dbReference>
<name>A0ABS5KRG8_9ACTN</name>
<keyword evidence="3" id="KW-1185">Reference proteome</keyword>
<keyword evidence="2" id="KW-0808">Transferase</keyword>
<dbReference type="GO" id="GO:0016746">
    <property type="term" value="F:acyltransferase activity"/>
    <property type="evidence" value="ECO:0007669"/>
    <property type="project" value="UniProtKB-KW"/>
</dbReference>
<organism evidence="2 3">
    <name type="scientific">Catenulispora pinistramenti</name>
    <dbReference type="NCBI Taxonomy" id="2705254"/>
    <lineage>
        <taxon>Bacteria</taxon>
        <taxon>Bacillati</taxon>
        <taxon>Actinomycetota</taxon>
        <taxon>Actinomycetes</taxon>
        <taxon>Catenulisporales</taxon>
        <taxon>Catenulisporaceae</taxon>
        <taxon>Catenulispora</taxon>
    </lineage>
</organism>
<dbReference type="Gene3D" id="3.40.50.720">
    <property type="entry name" value="NAD(P)-binding Rossmann-like Domain"/>
    <property type="match status" value="1"/>
</dbReference>
<keyword evidence="2" id="KW-0012">Acyltransferase</keyword>
<dbReference type="InterPro" id="IPR043938">
    <property type="entry name" value="Ligase_CoA_dom"/>
</dbReference>
<gene>
    <name evidence="2" type="ORF">KGQ19_17115</name>
</gene>
<dbReference type="InterPro" id="IPR032875">
    <property type="entry name" value="Succ_CoA_lig_flav_dom"/>
</dbReference>
<dbReference type="InterPro" id="IPR036291">
    <property type="entry name" value="NAD(P)-bd_dom_sf"/>
</dbReference>
<evidence type="ECO:0000259" key="1">
    <source>
        <dbReference type="PROSITE" id="PS51186"/>
    </source>
</evidence>
<dbReference type="Pfam" id="PF13549">
    <property type="entry name" value="ATP-grasp_5"/>
    <property type="match status" value="1"/>
</dbReference>
<dbReference type="SMART" id="SM00881">
    <property type="entry name" value="CoA_binding"/>
    <property type="match status" value="1"/>
</dbReference>
<dbReference type="Pfam" id="PF13607">
    <property type="entry name" value="Succ_CoA_lig"/>
    <property type="match status" value="1"/>
</dbReference>
<dbReference type="SUPFAM" id="SSF51735">
    <property type="entry name" value="NAD(P)-binding Rossmann-fold domains"/>
    <property type="match status" value="1"/>
</dbReference>
<dbReference type="Pfam" id="PF19045">
    <property type="entry name" value="Ligase_CoA_2"/>
    <property type="match status" value="1"/>
</dbReference>
<evidence type="ECO:0000313" key="2">
    <source>
        <dbReference type="EMBL" id="MBS2548590.1"/>
    </source>
</evidence>
<proteinExistence type="predicted"/>
<dbReference type="InterPro" id="IPR016102">
    <property type="entry name" value="Succinyl-CoA_synth-like"/>
</dbReference>
<dbReference type="Pfam" id="PF13380">
    <property type="entry name" value="CoA_binding_2"/>
    <property type="match status" value="1"/>
</dbReference>
<dbReference type="Gene3D" id="3.40.630.30">
    <property type="match status" value="1"/>
</dbReference>
<dbReference type="PROSITE" id="PS51186">
    <property type="entry name" value="GNAT"/>
    <property type="match status" value="1"/>
</dbReference>
<dbReference type="InterPro" id="IPR000182">
    <property type="entry name" value="GNAT_dom"/>
</dbReference>
<feature type="domain" description="N-acetyltransferase" evidence="1">
    <location>
        <begin position="33"/>
        <end position="189"/>
    </location>
</feature>
<dbReference type="PANTHER" id="PTHR42793:SF1">
    <property type="entry name" value="PEPTIDYL-LYSINE N-ACETYLTRANSFERASE PATZ"/>
    <property type="match status" value="1"/>
</dbReference>
<sequence>MEVDVMTGPATTADRAGIAREPVHALLSDGTTVSIRPTAEADLDGLNAMFATLSPNSLRMRFFASGAAAGRDAARRLCEPHPDRIALVAVVHHGAAEEIVGEGEAWRLGPDADAAEVGFTVAERLRGRGIGTLLLEHLADAARAAGIRRFAAETLSENLAMKRVIASAGLHHSATFEHGGAVFHDIDLTEDDAFLEVVADREFTGSAASLTPLFRPRAVAVVGVGRTRGVGRAILEHLLAAEFDRPLFAVNPHAQEIAGVPCARSIELLPDRIDLAMLALPQDGLVEAAIACGRHGIRALTIVTSPVTEPVRTTLKAVCRRYGMRLVGPNCLGVAAFGPDITMDATFGPHTPLAGSAGVGVQSGGVGIAILDHLSRLGIGTGSFASLGDKADVSGNDLLAWWARDPATESVLLHLESFGNPRKFARYARRVARTKPVLIVAAGRSAAGSRAAASHTAASVTPGVTRDALYRQAGVIATRSVAELVETAVLLATGARPAGHRVAVVSNAGGTGVLGADACVETGLAVPEFSAALRERLSTLLGPVAACGNPVDAGAGADADLLREAVQTVASSGEVDAVLLLLVPTALAELPASLAADARTGTVPAIAVRVDQAAAVETVLGSDGRPAPVYGDAENAARALSHACDYAAWLRRPGSEVPTLSDIRSRDAARLISLFLAAHPEGGWLPPDRAADLLACYGIGCPRLVLATDEQTAVTAAALWGTPVAMKAYWPELVHKSDMGGVLLGLSGPEDIRAGWRRLHDKFGDRLAGVIVQEMAPVGVELLAGVDNDAVFGPLVAFGIGGTGTDLAADRAFRLAPLTGADAGELVRSTRAARLLAGYRGRPGGDVAVVREVLSRLALLAAEQTCVAEAEINPLIAAPDGVTAADFRIRVEPRTPTDPYLRRLR</sequence>
<protein>
    <submittedName>
        <fullName evidence="2">GNAT family N-acetyltransferase</fullName>
        <ecNumber evidence="2">2.3.1.-</ecNumber>
    </submittedName>
</protein>